<keyword evidence="1" id="KW-0880">Kelch repeat</keyword>
<dbReference type="Pfam" id="PF00651">
    <property type="entry name" value="BTB"/>
    <property type="match status" value="1"/>
</dbReference>
<proteinExistence type="predicted"/>
<dbReference type="InterPro" id="IPR011333">
    <property type="entry name" value="SKP1/BTB/POZ_sf"/>
</dbReference>
<comment type="caution">
    <text evidence="4">The sequence shown here is derived from an EMBL/GenBank/DDBJ whole genome shotgun (WGS) entry which is preliminary data.</text>
</comment>
<dbReference type="Proteomes" id="UP000269945">
    <property type="component" value="Unassembled WGS sequence"/>
</dbReference>
<dbReference type="PANTHER" id="PTHR24412:SF74">
    <property type="entry name" value="KELCH-LIKE PROTEIN 4"/>
    <property type="match status" value="1"/>
</dbReference>
<evidence type="ECO:0000256" key="1">
    <source>
        <dbReference type="ARBA" id="ARBA00022441"/>
    </source>
</evidence>
<evidence type="ECO:0000313" key="4">
    <source>
        <dbReference type="EMBL" id="VCW77871.1"/>
    </source>
</evidence>
<accession>A0A9X9LNY0</accession>
<dbReference type="PROSITE" id="PS50097">
    <property type="entry name" value="BTB"/>
    <property type="match status" value="1"/>
</dbReference>
<reference evidence="4 5" key="1">
    <citation type="submission" date="2018-10" db="EMBL/GenBank/DDBJ databases">
        <authorList>
            <person name="Ekblom R."/>
            <person name="Jareborg N."/>
        </authorList>
    </citation>
    <scope>NUCLEOTIDE SEQUENCE [LARGE SCALE GENOMIC DNA]</scope>
    <source>
        <tissue evidence="4">Muscle</tissue>
    </source>
</reference>
<dbReference type="Gene3D" id="3.30.710.10">
    <property type="entry name" value="Potassium Channel Kv1.1, Chain A"/>
    <property type="match status" value="1"/>
</dbReference>
<dbReference type="PANTHER" id="PTHR24412">
    <property type="entry name" value="KELCH PROTEIN"/>
    <property type="match status" value="1"/>
</dbReference>
<gene>
    <name evidence="4" type="ORF">BN2614_LOCUS1</name>
</gene>
<keyword evidence="2" id="KW-0677">Repeat</keyword>
<feature type="non-terminal residue" evidence="4">
    <location>
        <position position="92"/>
    </location>
</feature>
<evidence type="ECO:0000259" key="3">
    <source>
        <dbReference type="PROSITE" id="PS50097"/>
    </source>
</evidence>
<dbReference type="InterPro" id="IPR000210">
    <property type="entry name" value="BTB/POZ_dom"/>
</dbReference>
<dbReference type="SUPFAM" id="SSF54695">
    <property type="entry name" value="POZ domain"/>
    <property type="match status" value="1"/>
</dbReference>
<feature type="domain" description="BTB" evidence="3">
    <location>
        <begin position="33"/>
        <end position="92"/>
    </location>
</feature>
<sequence length="92" mass="10572">MNVNKSEEQFHAINHAEQTLHRMENYLKEKQLCDVLLIAGHLRIPAHRLVLSAVSDYFAAMFTNDVLEAKQEEVRMEGVDPNALNSLVQYAY</sequence>
<organism evidence="4 5">
    <name type="scientific">Gulo gulo</name>
    <name type="common">Wolverine</name>
    <name type="synonym">Gluton</name>
    <dbReference type="NCBI Taxonomy" id="48420"/>
    <lineage>
        <taxon>Eukaryota</taxon>
        <taxon>Metazoa</taxon>
        <taxon>Chordata</taxon>
        <taxon>Craniata</taxon>
        <taxon>Vertebrata</taxon>
        <taxon>Euteleostomi</taxon>
        <taxon>Mammalia</taxon>
        <taxon>Eutheria</taxon>
        <taxon>Laurasiatheria</taxon>
        <taxon>Carnivora</taxon>
        <taxon>Caniformia</taxon>
        <taxon>Musteloidea</taxon>
        <taxon>Mustelidae</taxon>
        <taxon>Guloninae</taxon>
        <taxon>Gulo</taxon>
    </lineage>
</organism>
<name>A0A9X9LNY0_GULGU</name>
<dbReference type="EMBL" id="CYRY02009490">
    <property type="protein sequence ID" value="VCW77871.1"/>
    <property type="molecule type" value="Genomic_DNA"/>
</dbReference>
<keyword evidence="5" id="KW-1185">Reference proteome</keyword>
<evidence type="ECO:0000256" key="2">
    <source>
        <dbReference type="ARBA" id="ARBA00022737"/>
    </source>
</evidence>
<protein>
    <recommendedName>
        <fullName evidence="3">BTB domain-containing protein</fullName>
    </recommendedName>
</protein>
<dbReference type="AlphaFoldDB" id="A0A9X9LNY0"/>
<evidence type="ECO:0000313" key="5">
    <source>
        <dbReference type="Proteomes" id="UP000269945"/>
    </source>
</evidence>